<name>A0ABU6R1W0_9FABA</name>
<sequence>MMIWICSQDSRIWDVIEEGNYVPTKVTSQKVDGKDVEQEILKTKKEYTEEDWKK</sequence>
<keyword evidence="2" id="KW-1185">Reference proteome</keyword>
<organism evidence="1 2">
    <name type="scientific">Stylosanthes scabra</name>
    <dbReference type="NCBI Taxonomy" id="79078"/>
    <lineage>
        <taxon>Eukaryota</taxon>
        <taxon>Viridiplantae</taxon>
        <taxon>Streptophyta</taxon>
        <taxon>Embryophyta</taxon>
        <taxon>Tracheophyta</taxon>
        <taxon>Spermatophyta</taxon>
        <taxon>Magnoliopsida</taxon>
        <taxon>eudicotyledons</taxon>
        <taxon>Gunneridae</taxon>
        <taxon>Pentapetalae</taxon>
        <taxon>rosids</taxon>
        <taxon>fabids</taxon>
        <taxon>Fabales</taxon>
        <taxon>Fabaceae</taxon>
        <taxon>Papilionoideae</taxon>
        <taxon>50 kb inversion clade</taxon>
        <taxon>dalbergioids sensu lato</taxon>
        <taxon>Dalbergieae</taxon>
        <taxon>Pterocarpus clade</taxon>
        <taxon>Stylosanthes</taxon>
    </lineage>
</organism>
<proteinExistence type="predicted"/>
<dbReference type="EMBL" id="JASCZI010007366">
    <property type="protein sequence ID" value="MED6117642.1"/>
    <property type="molecule type" value="Genomic_DNA"/>
</dbReference>
<reference evidence="1 2" key="1">
    <citation type="journal article" date="2023" name="Plants (Basel)">
        <title>Bridging the Gap: Combining Genomics and Transcriptomics Approaches to Understand Stylosanthes scabra, an Orphan Legume from the Brazilian Caatinga.</title>
        <authorList>
            <person name="Ferreira-Neto J.R.C."/>
            <person name="da Silva M.D."/>
            <person name="Binneck E."/>
            <person name="de Melo N.F."/>
            <person name="da Silva R.H."/>
            <person name="de Melo A.L.T.M."/>
            <person name="Pandolfi V."/>
            <person name="Bustamante F.O."/>
            <person name="Brasileiro-Vidal A.C."/>
            <person name="Benko-Iseppon A.M."/>
        </authorList>
    </citation>
    <scope>NUCLEOTIDE SEQUENCE [LARGE SCALE GENOMIC DNA]</scope>
    <source>
        <tissue evidence="1">Leaves</tissue>
    </source>
</reference>
<dbReference type="Proteomes" id="UP001341840">
    <property type="component" value="Unassembled WGS sequence"/>
</dbReference>
<evidence type="ECO:0000313" key="1">
    <source>
        <dbReference type="EMBL" id="MED6117642.1"/>
    </source>
</evidence>
<feature type="non-terminal residue" evidence="1">
    <location>
        <position position="54"/>
    </location>
</feature>
<protein>
    <submittedName>
        <fullName evidence="1">Uncharacterized protein</fullName>
    </submittedName>
</protein>
<comment type="caution">
    <text evidence="1">The sequence shown here is derived from an EMBL/GenBank/DDBJ whole genome shotgun (WGS) entry which is preliminary data.</text>
</comment>
<accession>A0ABU6R1W0</accession>
<gene>
    <name evidence="1" type="ORF">PIB30_111757</name>
</gene>
<evidence type="ECO:0000313" key="2">
    <source>
        <dbReference type="Proteomes" id="UP001341840"/>
    </source>
</evidence>